<feature type="domain" description="Inhibitor I9" evidence="10">
    <location>
        <begin position="33"/>
        <end position="108"/>
    </location>
</feature>
<evidence type="ECO:0000256" key="7">
    <source>
        <dbReference type="PROSITE-ProRule" id="PRU01240"/>
    </source>
</evidence>
<keyword evidence="4 7" id="KW-0378">Hydrolase</keyword>
<evidence type="ECO:0000259" key="11">
    <source>
        <dbReference type="Pfam" id="PF17766"/>
    </source>
</evidence>
<keyword evidence="3 8" id="KW-0732">Signal</keyword>
<evidence type="ECO:0000313" key="13">
    <source>
        <dbReference type="Proteomes" id="UP001222027"/>
    </source>
</evidence>
<dbReference type="InterPro" id="IPR036852">
    <property type="entry name" value="Peptidase_S8/S53_dom_sf"/>
</dbReference>
<evidence type="ECO:0000259" key="10">
    <source>
        <dbReference type="Pfam" id="PF05922"/>
    </source>
</evidence>
<evidence type="ECO:0000256" key="8">
    <source>
        <dbReference type="SAM" id="SignalP"/>
    </source>
</evidence>
<comment type="similarity">
    <text evidence="1 7">Belongs to the peptidase S8 family.</text>
</comment>
<feature type="active site" description="Charge relay system" evidence="6 7">
    <location>
        <position position="141"/>
    </location>
</feature>
<dbReference type="Gene3D" id="3.40.50.200">
    <property type="entry name" value="Peptidase S8/S53 domain"/>
    <property type="match status" value="1"/>
</dbReference>
<evidence type="ECO:0000313" key="12">
    <source>
        <dbReference type="EMBL" id="KAJ8500448.1"/>
    </source>
</evidence>
<accession>A0AAV8RJI1</accession>
<evidence type="ECO:0000256" key="6">
    <source>
        <dbReference type="PIRSR" id="PIRSR615500-1"/>
    </source>
</evidence>
<dbReference type="Proteomes" id="UP001222027">
    <property type="component" value="Unassembled WGS sequence"/>
</dbReference>
<dbReference type="Pfam" id="PF05922">
    <property type="entry name" value="Inhibitor_I9"/>
    <property type="match status" value="1"/>
</dbReference>
<dbReference type="InterPro" id="IPR041469">
    <property type="entry name" value="Subtilisin-like_FN3"/>
</dbReference>
<evidence type="ECO:0000256" key="5">
    <source>
        <dbReference type="ARBA" id="ARBA00022825"/>
    </source>
</evidence>
<dbReference type="InterPro" id="IPR000209">
    <property type="entry name" value="Peptidase_S8/S53_dom"/>
</dbReference>
<feature type="domain" description="Subtilisin-like protease fibronectin type-III" evidence="11">
    <location>
        <begin position="671"/>
        <end position="768"/>
    </location>
</feature>
<dbReference type="PRINTS" id="PR00723">
    <property type="entry name" value="SUBTILISIN"/>
</dbReference>
<dbReference type="Pfam" id="PF17766">
    <property type="entry name" value="fn3_6"/>
    <property type="match status" value="1"/>
</dbReference>
<protein>
    <recommendedName>
        <fullName evidence="14">CO(2)-response secreted protease-like</fullName>
    </recommendedName>
</protein>
<keyword evidence="2 7" id="KW-0645">Protease</keyword>
<sequence>MLSSAMAKSLQFVFLIFASLSACAISKQSTEPYVVYMGSRLQDGDHEAHLQMLSSVIPSEEKERVSLMQSYHHAFKGFSAMLTEKEATLLSGYDEVVSVFPDRILQLHTTRSWDFLDAESGIGSQRLRRKASSDVIIGIIDTGVWPESPSFSDAGMGRIPSRWKGICMEGSDFKKSNCNRKLIGARYYTSQAESIQPPSNGSHVVKVDAFGSPRDSVGHGTHTSSTAAGSMVPNASYYGLAQGVAKGGSPSSRLAVYKACSLGGCASSTVMKAIDDAINDGVDIISISIGMSSAFQSDFLSDPIAIGAFHAHQRGVMVVCSGGNDGPDLYTVVNSAPWILTVAASSIDRNFQSTIVLGNGNMFKGTAINFSNLNRSESCPLVFGGAVAAESTPISEASNCYPGSLDADKAAGKILVCVDTDPSVTRRIKKLVAEGARAKGLILVDEAERGVPFDSGSFPFSEVESDVGAQILKYINSTKKPSAVILPAEEVKGFKPAPVVAYFSARGPGGLTEAILKPDVMAPGVSIIAASIPSSDSGDVPVGKKPSNFAIRSGTSMACPHVAGAGAFVKSAHPRWSPSMIRSALMTTAIITNNLGKPLTSNSGAIASFHDMGAGEISPLRALSPGLVYETTTQDYLHFLCYYGYKNQIIRSIAGTSFSCPSNASPDLISNLNYPSTSIAKLGGKQTERTVSRTVTNVGPPNSTYTATVDAPSGLIVKVSPERLVFTKRWMKATYQVNFDAKNASKGYGYGSITWSDGAHSVRTVFAVNVM</sequence>
<evidence type="ECO:0000256" key="3">
    <source>
        <dbReference type="ARBA" id="ARBA00022729"/>
    </source>
</evidence>
<keyword evidence="13" id="KW-1185">Reference proteome</keyword>
<dbReference type="PROSITE" id="PS00138">
    <property type="entry name" value="SUBTILASE_SER"/>
    <property type="match status" value="1"/>
</dbReference>
<dbReference type="AlphaFoldDB" id="A0AAV8RJI1"/>
<dbReference type="InterPro" id="IPR045051">
    <property type="entry name" value="SBT"/>
</dbReference>
<feature type="chain" id="PRO_5044012429" description="CO(2)-response secreted protease-like" evidence="8">
    <location>
        <begin position="27"/>
        <end position="771"/>
    </location>
</feature>
<dbReference type="SUPFAM" id="SSF52743">
    <property type="entry name" value="Subtilisin-like"/>
    <property type="match status" value="1"/>
</dbReference>
<proteinExistence type="inferred from homology"/>
<dbReference type="Gene3D" id="2.60.40.2310">
    <property type="match status" value="1"/>
</dbReference>
<dbReference type="InterPro" id="IPR010259">
    <property type="entry name" value="S8pro/Inhibitor_I9"/>
</dbReference>
<dbReference type="Gene3D" id="3.50.30.30">
    <property type="match status" value="1"/>
</dbReference>
<dbReference type="InterPro" id="IPR023828">
    <property type="entry name" value="Peptidase_S8_Ser-AS"/>
</dbReference>
<name>A0AAV8RJI1_ENSVE</name>
<dbReference type="PROSITE" id="PS51892">
    <property type="entry name" value="SUBTILASE"/>
    <property type="match status" value="1"/>
</dbReference>
<organism evidence="12 13">
    <name type="scientific">Ensete ventricosum</name>
    <name type="common">Abyssinian banana</name>
    <name type="synonym">Musa ensete</name>
    <dbReference type="NCBI Taxonomy" id="4639"/>
    <lineage>
        <taxon>Eukaryota</taxon>
        <taxon>Viridiplantae</taxon>
        <taxon>Streptophyta</taxon>
        <taxon>Embryophyta</taxon>
        <taxon>Tracheophyta</taxon>
        <taxon>Spermatophyta</taxon>
        <taxon>Magnoliopsida</taxon>
        <taxon>Liliopsida</taxon>
        <taxon>Zingiberales</taxon>
        <taxon>Musaceae</taxon>
        <taxon>Ensete</taxon>
    </lineage>
</organism>
<evidence type="ECO:0000256" key="4">
    <source>
        <dbReference type="ARBA" id="ARBA00022801"/>
    </source>
</evidence>
<evidence type="ECO:0000259" key="9">
    <source>
        <dbReference type="Pfam" id="PF00082"/>
    </source>
</evidence>
<dbReference type="CDD" id="cd04852">
    <property type="entry name" value="Peptidases_S8_3"/>
    <property type="match status" value="1"/>
</dbReference>
<dbReference type="CDD" id="cd02120">
    <property type="entry name" value="PA_subtilisin_like"/>
    <property type="match status" value="1"/>
</dbReference>
<dbReference type="InterPro" id="IPR037045">
    <property type="entry name" value="S8pro/Inhibitor_I9_sf"/>
</dbReference>
<dbReference type="PANTHER" id="PTHR10795">
    <property type="entry name" value="PROPROTEIN CONVERTASE SUBTILISIN/KEXIN"/>
    <property type="match status" value="1"/>
</dbReference>
<dbReference type="GO" id="GO:0004252">
    <property type="term" value="F:serine-type endopeptidase activity"/>
    <property type="evidence" value="ECO:0007669"/>
    <property type="project" value="UniProtKB-UniRule"/>
</dbReference>
<gene>
    <name evidence="12" type="ORF">OPV22_011000</name>
</gene>
<comment type="caution">
    <text evidence="12">The sequence shown here is derived from an EMBL/GenBank/DDBJ whole genome shotgun (WGS) entry which is preliminary data.</text>
</comment>
<dbReference type="EMBL" id="JAQQAF010000003">
    <property type="protein sequence ID" value="KAJ8500448.1"/>
    <property type="molecule type" value="Genomic_DNA"/>
</dbReference>
<feature type="domain" description="Peptidase S8/S53" evidence="9">
    <location>
        <begin position="133"/>
        <end position="600"/>
    </location>
</feature>
<dbReference type="Gene3D" id="3.30.70.80">
    <property type="entry name" value="Peptidase S8 propeptide/proteinase inhibitor I9"/>
    <property type="match status" value="1"/>
</dbReference>
<evidence type="ECO:0000256" key="2">
    <source>
        <dbReference type="ARBA" id="ARBA00022670"/>
    </source>
</evidence>
<dbReference type="InterPro" id="IPR015500">
    <property type="entry name" value="Peptidase_S8_subtilisin-rel"/>
</dbReference>
<evidence type="ECO:0008006" key="14">
    <source>
        <dbReference type="Google" id="ProtNLM"/>
    </source>
</evidence>
<dbReference type="GO" id="GO:0006508">
    <property type="term" value="P:proteolysis"/>
    <property type="evidence" value="ECO:0007669"/>
    <property type="project" value="UniProtKB-KW"/>
</dbReference>
<dbReference type="InterPro" id="IPR034197">
    <property type="entry name" value="Peptidases_S8_3"/>
</dbReference>
<evidence type="ECO:0000256" key="1">
    <source>
        <dbReference type="ARBA" id="ARBA00011073"/>
    </source>
</evidence>
<dbReference type="FunFam" id="3.40.50.200:FF:000006">
    <property type="entry name" value="Subtilisin-like protease SBT1.5"/>
    <property type="match status" value="1"/>
</dbReference>
<keyword evidence="5 7" id="KW-0720">Serine protease</keyword>
<dbReference type="Pfam" id="PF00082">
    <property type="entry name" value="Peptidase_S8"/>
    <property type="match status" value="1"/>
</dbReference>
<feature type="active site" description="Charge relay system" evidence="6 7">
    <location>
        <position position="556"/>
    </location>
</feature>
<reference evidence="12 13" key="1">
    <citation type="submission" date="2022-12" db="EMBL/GenBank/DDBJ databases">
        <title>Chromosome-scale assembly of the Ensete ventricosum genome.</title>
        <authorList>
            <person name="Dussert Y."/>
            <person name="Stocks J."/>
            <person name="Wendawek A."/>
            <person name="Woldeyes F."/>
            <person name="Nichols R.A."/>
            <person name="Borrell J.S."/>
        </authorList>
    </citation>
    <scope>NUCLEOTIDE SEQUENCE [LARGE SCALE GENOMIC DNA]</scope>
    <source>
        <strain evidence="13">cv. Maze</strain>
        <tissue evidence="12">Seeds</tissue>
    </source>
</reference>
<feature type="active site" description="Charge relay system" evidence="6 7">
    <location>
        <position position="219"/>
    </location>
</feature>
<feature type="signal peptide" evidence="8">
    <location>
        <begin position="1"/>
        <end position="26"/>
    </location>
</feature>